<evidence type="ECO:0000259" key="11">
    <source>
        <dbReference type="PROSITE" id="PS51843"/>
    </source>
</evidence>
<dbReference type="InterPro" id="IPR001723">
    <property type="entry name" value="Nuclear_hrmn_rcpt"/>
</dbReference>
<dbReference type="PROSITE" id="PS51030">
    <property type="entry name" value="NUCLEAR_REC_DBD_2"/>
    <property type="match status" value="1"/>
</dbReference>
<evidence type="ECO:0000256" key="6">
    <source>
        <dbReference type="ARBA" id="ARBA00023163"/>
    </source>
</evidence>
<evidence type="ECO:0000256" key="8">
    <source>
        <dbReference type="ARBA" id="ARBA00023242"/>
    </source>
</evidence>
<keyword evidence="4" id="KW-0805">Transcription regulation</keyword>
<dbReference type="Proteomes" id="UP001142055">
    <property type="component" value="Chromosome 2"/>
</dbReference>
<dbReference type="Pfam" id="PF00104">
    <property type="entry name" value="Hormone_recep"/>
    <property type="match status" value="1"/>
</dbReference>
<evidence type="ECO:0000259" key="10">
    <source>
        <dbReference type="PROSITE" id="PS51030"/>
    </source>
</evidence>
<evidence type="ECO:0000256" key="4">
    <source>
        <dbReference type="ARBA" id="ARBA00023015"/>
    </source>
</evidence>
<evidence type="ECO:0000256" key="9">
    <source>
        <dbReference type="SAM" id="MobiDB-lite"/>
    </source>
</evidence>
<feature type="domain" description="NR LBD" evidence="11">
    <location>
        <begin position="94"/>
        <end position="339"/>
    </location>
</feature>
<dbReference type="GO" id="GO:0051726">
    <property type="term" value="P:regulation of cell cycle"/>
    <property type="evidence" value="ECO:0007669"/>
    <property type="project" value="TreeGrafter"/>
</dbReference>
<dbReference type="GO" id="GO:0032007">
    <property type="term" value="P:negative regulation of TOR signaling"/>
    <property type="evidence" value="ECO:0007669"/>
    <property type="project" value="TreeGrafter"/>
</dbReference>
<proteinExistence type="predicted"/>
<keyword evidence="3" id="KW-0862">Zinc</keyword>
<evidence type="ECO:0000313" key="13">
    <source>
        <dbReference type="Proteomes" id="UP001142055"/>
    </source>
</evidence>
<dbReference type="GO" id="GO:0008285">
    <property type="term" value="P:negative regulation of cell population proliferation"/>
    <property type="evidence" value="ECO:0007669"/>
    <property type="project" value="TreeGrafter"/>
</dbReference>
<evidence type="ECO:0000256" key="1">
    <source>
        <dbReference type="ARBA" id="ARBA00022723"/>
    </source>
</evidence>
<dbReference type="PANTHER" id="PTHR15154">
    <property type="entry name" value="HAMARTIN"/>
    <property type="match status" value="1"/>
</dbReference>
<organism evidence="12 13">
    <name type="scientific">Blomia tropicalis</name>
    <name type="common">Mite</name>
    <dbReference type="NCBI Taxonomy" id="40697"/>
    <lineage>
        <taxon>Eukaryota</taxon>
        <taxon>Metazoa</taxon>
        <taxon>Ecdysozoa</taxon>
        <taxon>Arthropoda</taxon>
        <taxon>Chelicerata</taxon>
        <taxon>Arachnida</taxon>
        <taxon>Acari</taxon>
        <taxon>Acariformes</taxon>
        <taxon>Sarcoptiformes</taxon>
        <taxon>Astigmata</taxon>
        <taxon>Glycyphagoidea</taxon>
        <taxon>Echimyopodidae</taxon>
        <taxon>Blomia</taxon>
    </lineage>
</organism>
<dbReference type="PROSITE" id="PS51843">
    <property type="entry name" value="NR_LBD"/>
    <property type="match status" value="1"/>
</dbReference>
<dbReference type="PROSITE" id="PS00031">
    <property type="entry name" value="NUCLEAR_REC_DBD_1"/>
    <property type="match status" value="1"/>
</dbReference>
<dbReference type="SUPFAM" id="SSF57716">
    <property type="entry name" value="Glucocorticoid receptor-like (DNA-binding domain)"/>
    <property type="match status" value="1"/>
</dbReference>
<gene>
    <name evidence="12" type="ORF">RDWZM_006887</name>
</gene>
<feature type="compositionally biased region" description="Basic residues" evidence="9">
    <location>
        <begin position="83"/>
        <end position="92"/>
    </location>
</feature>
<name>A0A9Q0MC89_BLOTA</name>
<dbReference type="InterPro" id="IPR000536">
    <property type="entry name" value="Nucl_hrmn_rcpt_lig-bd"/>
</dbReference>
<dbReference type="InterPro" id="IPR007483">
    <property type="entry name" value="Hamartin"/>
</dbReference>
<dbReference type="InterPro" id="IPR001628">
    <property type="entry name" value="Znf_hrmn_rcpt"/>
</dbReference>
<dbReference type="SMART" id="SM00430">
    <property type="entry name" value="HOLI"/>
    <property type="match status" value="1"/>
</dbReference>
<feature type="domain" description="Nuclear receptor" evidence="10">
    <location>
        <begin position="2"/>
        <end position="77"/>
    </location>
</feature>
<evidence type="ECO:0000256" key="3">
    <source>
        <dbReference type="ARBA" id="ARBA00022833"/>
    </source>
</evidence>
<dbReference type="SMART" id="SM00399">
    <property type="entry name" value="ZnF_C4"/>
    <property type="match status" value="1"/>
</dbReference>
<dbReference type="SUPFAM" id="SSF48371">
    <property type="entry name" value="ARM repeat"/>
    <property type="match status" value="1"/>
</dbReference>
<protein>
    <submittedName>
        <fullName evidence="12">Uncharacterized protein</fullName>
    </submittedName>
</protein>
<keyword evidence="7" id="KW-0675">Receptor</keyword>
<dbReference type="SUPFAM" id="SSF48508">
    <property type="entry name" value="Nuclear receptor ligand-binding domain"/>
    <property type="match status" value="1"/>
</dbReference>
<dbReference type="InterPro" id="IPR016024">
    <property type="entry name" value="ARM-type_fold"/>
</dbReference>
<keyword evidence="6" id="KW-0804">Transcription</keyword>
<feature type="region of interest" description="Disordered" evidence="9">
    <location>
        <begin position="601"/>
        <end position="622"/>
    </location>
</feature>
<dbReference type="AlphaFoldDB" id="A0A9Q0MC89"/>
<dbReference type="Gene3D" id="1.10.565.10">
    <property type="entry name" value="Retinoid X Receptor"/>
    <property type="match status" value="1"/>
</dbReference>
<dbReference type="PANTHER" id="PTHR15154:SF2">
    <property type="entry name" value="HAMARTIN"/>
    <property type="match status" value="1"/>
</dbReference>
<sequence length="1018" mass="116347">MKHQCKICGDKGIGFNFGVQTCESCKAFFRRNALSKKEFKCPFENNCDITVKTRKYCQKCRLIKCLQVGMRKDLILTDEEKQRKKLKRHHSSRSQSDYGNGTNGSGNNTNGKYPNKRQNSLFVLKQSESLQGAFQASEAQIITIIKMAKQLSSFRKLSIDDQIVVLKGSIREILPLWNVVVYDPQFNCIVYYNVRQTTESCAKINYELINQFCSPQISGLYKQFIVSFQELLKNDINVFNLLMVIILFKPREESTQKEYLRNEYLTYLYILNTYLRQKYQDRSEAQILNIYLIMSSKTDTNRIPANSNIYDYICKIDKVSDDEFNNMIQPIYEVLESQGNKNIDKLGKDSYLDLLVDYHLQSDSKRVFKILVGLSSPLDEQLFNILINKLSGSNKSLITRHSVLLLISDIVHQTPTWLSQIINLSILNNFFQILRNDEEVVILGTSALILVELIATLPTIISHCLLDIFNCFSRLSTFLYRKKLLDDCKDDTLFLHLNSIVYRLFFRLYAMYPCNFINFLKKNYGMQSTKENGQVFVHILEPMLSRIRFHPLLITASKDKECDKARWFYKEAHDILDECGQFAIDPIESYPEICSDFGNPELTDSSSGGDDHEYGDEDDDIDSLEGVNETLQYDDCTLTTDLPYESTNENIDSTSIFHQMNEKITLNKVEDISLLGSSSSFVKSSKSSKKSTEFAEEAIMLSDADQSDLTGNDTFHSSKFSPISKSVIVPMAIPALSKTNVPLANSMVTYRKNASKTVCFSPFKPIKETIDIHTSTQNHHNKSPLLLNVLSTSTPSNSNHNNHHESFNLNNDNDDVDMEIVRFNYKSSEEFCKSTNIDFSPLSHTNFEQDEIVGEKSPSPPSPLQGKETSFVSKCSDQQLAAELVGNIKNSLKKANSRIRYQSNCLPESNKDPEYYYCLGGEGGDSPSGSLYNLRFLSKSCPMLYFKYEDEYNSHVDNEPNVHIDNEINNKTMTQDDVDVNRYIERRKTATIDCVGTNTESDVNLILKNPELESTRSI</sequence>
<evidence type="ECO:0000313" key="12">
    <source>
        <dbReference type="EMBL" id="KAJ6221075.1"/>
    </source>
</evidence>
<dbReference type="Gene3D" id="3.30.50.10">
    <property type="entry name" value="Erythroid Transcription Factor GATA-1, subunit A"/>
    <property type="match status" value="1"/>
</dbReference>
<dbReference type="GO" id="GO:0033596">
    <property type="term" value="C:TSC1-TSC2 complex"/>
    <property type="evidence" value="ECO:0007669"/>
    <property type="project" value="TreeGrafter"/>
</dbReference>
<dbReference type="InterPro" id="IPR013088">
    <property type="entry name" value="Znf_NHR/GATA"/>
</dbReference>
<reference evidence="12" key="1">
    <citation type="submission" date="2022-12" db="EMBL/GenBank/DDBJ databases">
        <title>Genome assemblies of Blomia tropicalis.</title>
        <authorList>
            <person name="Cui Y."/>
        </authorList>
    </citation>
    <scope>NUCLEOTIDE SEQUENCE</scope>
    <source>
        <tissue evidence="12">Adult mites</tissue>
    </source>
</reference>
<evidence type="ECO:0000256" key="2">
    <source>
        <dbReference type="ARBA" id="ARBA00022771"/>
    </source>
</evidence>
<keyword evidence="13" id="KW-1185">Reference proteome</keyword>
<dbReference type="EMBL" id="JAPWDV010000002">
    <property type="protein sequence ID" value="KAJ6221075.1"/>
    <property type="molecule type" value="Genomic_DNA"/>
</dbReference>
<dbReference type="InterPro" id="IPR035500">
    <property type="entry name" value="NHR-like_dom_sf"/>
</dbReference>
<dbReference type="Pfam" id="PF00105">
    <property type="entry name" value="zf-C4"/>
    <property type="match status" value="1"/>
</dbReference>
<dbReference type="Pfam" id="PF04388">
    <property type="entry name" value="Hamartin"/>
    <property type="match status" value="1"/>
</dbReference>
<dbReference type="PRINTS" id="PR00398">
    <property type="entry name" value="STRDHORMONER"/>
</dbReference>
<feature type="compositionally biased region" description="Acidic residues" evidence="9">
    <location>
        <begin position="613"/>
        <end position="622"/>
    </location>
</feature>
<evidence type="ECO:0000256" key="5">
    <source>
        <dbReference type="ARBA" id="ARBA00023125"/>
    </source>
</evidence>
<evidence type="ECO:0000256" key="7">
    <source>
        <dbReference type="ARBA" id="ARBA00023170"/>
    </source>
</evidence>
<dbReference type="GO" id="GO:0008270">
    <property type="term" value="F:zinc ion binding"/>
    <property type="evidence" value="ECO:0007669"/>
    <property type="project" value="UniProtKB-KW"/>
</dbReference>
<dbReference type="PRINTS" id="PR00047">
    <property type="entry name" value="STROIDFINGER"/>
</dbReference>
<dbReference type="GO" id="GO:0003700">
    <property type="term" value="F:DNA-binding transcription factor activity"/>
    <property type="evidence" value="ECO:0007669"/>
    <property type="project" value="InterPro"/>
</dbReference>
<dbReference type="GO" id="GO:0043565">
    <property type="term" value="F:sequence-specific DNA binding"/>
    <property type="evidence" value="ECO:0007669"/>
    <property type="project" value="InterPro"/>
</dbReference>
<keyword evidence="5" id="KW-0238">DNA-binding</keyword>
<comment type="caution">
    <text evidence="12">The sequence shown here is derived from an EMBL/GenBank/DDBJ whole genome shotgun (WGS) entry which is preliminary data.</text>
</comment>
<keyword evidence="8" id="KW-0539">Nucleus</keyword>
<accession>A0A9Q0MC89</accession>
<feature type="region of interest" description="Disordered" evidence="9">
    <location>
        <begin position="81"/>
        <end position="113"/>
    </location>
</feature>
<keyword evidence="2" id="KW-0863">Zinc-finger</keyword>
<keyword evidence="1" id="KW-0479">Metal-binding</keyword>